<dbReference type="RefSeq" id="WP_244838942.1">
    <property type="nucleotide sequence ID" value="NZ_CP107006.1"/>
</dbReference>
<reference evidence="1" key="1">
    <citation type="submission" date="2022-10" db="EMBL/GenBank/DDBJ databases">
        <title>Chitinophaga sp. nov., isolated from soil.</title>
        <authorList>
            <person name="Jeon C.O."/>
        </authorList>
    </citation>
    <scope>NUCLEOTIDE SEQUENCE</scope>
    <source>
        <strain evidence="1">R8</strain>
    </source>
</reference>
<proteinExistence type="predicted"/>
<accession>A0ABY6J751</accession>
<name>A0ABY6J751_9BACT</name>
<dbReference type="EMBL" id="CP107006">
    <property type="protein sequence ID" value="UYQ95510.1"/>
    <property type="molecule type" value="Genomic_DNA"/>
</dbReference>
<evidence type="ECO:0000313" key="1">
    <source>
        <dbReference type="EMBL" id="UYQ95510.1"/>
    </source>
</evidence>
<gene>
    <name evidence="1" type="ORF">MKQ68_10400</name>
</gene>
<dbReference type="Pfam" id="PF12244">
    <property type="entry name" value="DUF3606"/>
    <property type="match status" value="1"/>
</dbReference>
<dbReference type="Proteomes" id="UP001162741">
    <property type="component" value="Chromosome"/>
</dbReference>
<organism evidence="1 2">
    <name type="scientific">Chitinophaga horti</name>
    <dbReference type="NCBI Taxonomy" id="2920382"/>
    <lineage>
        <taxon>Bacteria</taxon>
        <taxon>Pseudomonadati</taxon>
        <taxon>Bacteroidota</taxon>
        <taxon>Chitinophagia</taxon>
        <taxon>Chitinophagales</taxon>
        <taxon>Chitinophagaceae</taxon>
        <taxon>Chitinophaga</taxon>
    </lineage>
</organism>
<protein>
    <submittedName>
        <fullName evidence="1">DUF3606 domain-containing protein</fullName>
    </submittedName>
</protein>
<sequence>MADNLKNTGKQDDIRINVNQSWELRDWCQKLGVTPEQLKDAVRAVGPVVKDVRAYLKR</sequence>
<dbReference type="InterPro" id="IPR022037">
    <property type="entry name" value="DUF3606"/>
</dbReference>
<evidence type="ECO:0000313" key="2">
    <source>
        <dbReference type="Proteomes" id="UP001162741"/>
    </source>
</evidence>
<keyword evidence="2" id="KW-1185">Reference proteome</keyword>